<keyword evidence="16 20" id="KW-0234">DNA repair</keyword>
<sequence>MPSGPLSASPQPRATGAVSTPKRKTKLREDKENAETIVGDDYLPPDDLDDAKTTINDPVGGKVFPSTPGVRIELEDLIGNTEDAFNCPPPLGTPGDHVHWQNGPTSSDVSASIAQPTQRSRKRARSSSPASSQLERSVHFDGPVVAADTNRPHKVLRTPNNDPTQELWKRYMNANGSRNADGDALPSFVQLPPSSPMTPSTGSKDSGLRRTVSCGVEWPASKPKRRRVEVGDSHGRTKDIFAASRREILARDMPKNSRVTILVEKIQESLARQARTDDEPSSSSPLPEKHSQMPPSQVSPTRSPSKLRSHLQQTAEHGDPDAPDPELGHTDGAVADDFDDDDLDLDFFEEIEKGFSQVSVSRRVSASINNFDGPQDIHQRPLSQAATRLPGVQPNKHPAQQPSSQVFEDNFDVFDEDDDTFTNEMENLVAKIDSQGKSIPHEPAQPPTEISDELPTIDGLDGVFDDGDDDDDNLLLQIADDLDHANPTAGTASQKFNARAIKRYLIVDVFLRQYETANGKMRPEKMLSVTDERTQNMYIIMLRQSWYDTRCTKGSYAHIIGEFDRFGQCIVDDADNMIILHPDHLISATVVGDSFTCTRRAALQDRVKATSRATPPQVYGHIIHEMFGEALRLNLWSRESFDQIIQKLLPTYLEALYEIGVTVANAREYLLGKTPELIGWANVFIGDAPVSDAAIRDRNGGLVPTAINKLLEIEEHVWSPMHGLKGNIDATVQATMQIPGVRAPKTLVVPLELKTGKKDNVETHRAQTALYTLLLSDRYDVNVTCGVLYYMETSKTFRVESVRNEIRHMIIERNELACYVHDKLDLPPMLKKPYLCKACYSKTECFTYHKLIDGGDAESSGLGETFTEMVAHLKPSHSDFFRKWDDLLTKEERDTMRFRRELWTMLSTERQALGRCFANVVIEPGSARENKESSKINRFEYTFVKHKQEPAFSFTESQINIGEPIVISDEKGHFNLASGYITNVKPKRVVVAVDRRLQNAHCKERDFDAETNQAFTGLMETRLDGTPLTQDGNHKSTRLYRIDKDEFANGMATARNNLIRIMEKDLFKARELRQLIVDNVSPAFRASTPKYSIGGPASQQHLNMDQKHAIEKVLSAKDYALVLGMPGTGKTTTIAHIIRALVSQGKSVLLASYTHTAVDNILLKIKDDRIPILRIGAVSKIHPEVKEFADLTGLPKKTIEELHSSWHDSKVVATTCLGINHGLFNARTFDYCIVDEASQITLPVCLGPIRHAQTFILVGDHYQLPPLVQNKAAQEGGLNVSLFKLLSDAHPTSVVNLEHQYRMAEDIQLLSSRLVYSDRLKCGTANVASRVLHIPDLEGGLSAYHHGNVETLVRSPTAQSICTSGPSCFLRHALSPANRCVFLNTDTLTPANTGHETAAGARITNSAESSLISQLVTVLIRSGVSPSSIGVITFYRSQLALLKRDIKAHAGSAAASDVEMHTADKYQGRDKEVVLLSCVRSNNEGKVGELLRDWRRVNVAVTRARSKLVLVGSKSTLQKSEVAILTGVVRIMSEKGWIKELEGSVEASHVFPVLPTQTQTPRRLRDGPQVMTRPRNGDILPLKVCRATGNVSPSKKSAVPGGAFKQPKRVVDGKTTRVQMIVEKSAVLKNVLMEEVGAGQENTGVAFGGVINSSPFLEDFDMDIDDGTL</sequence>
<feature type="domain" description="DNA2/NAM7 helicase helicase" evidence="24">
    <location>
        <begin position="1205"/>
        <end position="1270"/>
    </location>
</feature>
<feature type="compositionally biased region" description="Polar residues" evidence="21">
    <location>
        <begin position="1"/>
        <end position="12"/>
    </location>
</feature>
<dbReference type="EC" id="3.1.-.-" evidence="20"/>
<evidence type="ECO:0000256" key="21">
    <source>
        <dbReference type="SAM" id="MobiDB-lite"/>
    </source>
</evidence>
<proteinExistence type="inferred from homology"/>
<dbReference type="GO" id="GO:0017108">
    <property type="term" value="F:5'-flap endonuclease activity"/>
    <property type="evidence" value="ECO:0007669"/>
    <property type="project" value="UniProtKB-UniRule"/>
</dbReference>
<name>W2RJG8_CYPE1</name>
<evidence type="ECO:0000259" key="22">
    <source>
        <dbReference type="Pfam" id="PF01930"/>
    </source>
</evidence>
<dbReference type="GeneID" id="19976092"/>
<dbReference type="InterPro" id="IPR014808">
    <property type="entry name" value="DNA_replication_fac_Dna2_N"/>
</dbReference>
<evidence type="ECO:0000313" key="27">
    <source>
        <dbReference type="Proteomes" id="UP000030752"/>
    </source>
</evidence>
<dbReference type="GO" id="GO:0046872">
    <property type="term" value="F:metal ion binding"/>
    <property type="evidence" value="ECO:0007669"/>
    <property type="project" value="UniProtKB-UniRule"/>
</dbReference>
<dbReference type="Gene3D" id="3.40.50.300">
    <property type="entry name" value="P-loop containing nucleotide triphosphate hydrolases"/>
    <property type="match status" value="3"/>
</dbReference>
<feature type="domain" description="DNA replication factor Dna2 N-terminal" evidence="23">
    <location>
        <begin position="532"/>
        <end position="734"/>
    </location>
</feature>
<dbReference type="SUPFAM" id="SSF52540">
    <property type="entry name" value="P-loop containing nucleoside triphosphate hydrolases"/>
    <property type="match status" value="1"/>
</dbReference>
<dbReference type="VEuPathDB" id="FungiDB:HMPREF1541_08753"/>
<dbReference type="CDD" id="cd18041">
    <property type="entry name" value="DEXXQc_DNA2"/>
    <property type="match status" value="1"/>
</dbReference>
<feature type="domain" description="DUF83" evidence="22">
    <location>
        <begin position="741"/>
        <end position="846"/>
    </location>
</feature>
<reference evidence="26 27" key="1">
    <citation type="submission" date="2013-03" db="EMBL/GenBank/DDBJ databases">
        <title>The Genome Sequence of Phialophora europaea CBS 101466.</title>
        <authorList>
            <consortium name="The Broad Institute Genomics Platform"/>
            <person name="Cuomo C."/>
            <person name="de Hoog S."/>
            <person name="Gorbushina A."/>
            <person name="Walker B."/>
            <person name="Young S.K."/>
            <person name="Zeng Q."/>
            <person name="Gargeya S."/>
            <person name="Fitzgerald M."/>
            <person name="Haas B."/>
            <person name="Abouelleil A."/>
            <person name="Allen A.W."/>
            <person name="Alvarado L."/>
            <person name="Arachchi H.M."/>
            <person name="Berlin A.M."/>
            <person name="Chapman S.B."/>
            <person name="Gainer-Dewar J."/>
            <person name="Goldberg J."/>
            <person name="Griggs A."/>
            <person name="Gujja S."/>
            <person name="Hansen M."/>
            <person name="Howarth C."/>
            <person name="Imamovic A."/>
            <person name="Ireland A."/>
            <person name="Larimer J."/>
            <person name="McCowan C."/>
            <person name="Murphy C."/>
            <person name="Pearson M."/>
            <person name="Poon T.W."/>
            <person name="Priest M."/>
            <person name="Roberts A."/>
            <person name="Saif S."/>
            <person name="Shea T."/>
            <person name="Sisk P."/>
            <person name="Sykes S."/>
            <person name="Wortman J."/>
            <person name="Nusbaum C."/>
            <person name="Birren B."/>
        </authorList>
    </citation>
    <scope>NUCLEOTIDE SEQUENCE [LARGE SCALE GENOMIC DNA]</scope>
    <source>
        <strain evidence="26 27">CBS 101466</strain>
    </source>
</reference>
<feature type="region of interest" description="Disordered" evidence="21">
    <location>
        <begin position="1"/>
        <end position="67"/>
    </location>
</feature>
<evidence type="ECO:0000256" key="6">
    <source>
        <dbReference type="ARBA" id="ARBA00022723"/>
    </source>
</evidence>
<dbReference type="InterPro" id="IPR022765">
    <property type="entry name" value="Dna2/Cas4_DUF83"/>
</dbReference>
<keyword evidence="20" id="KW-0158">Chromosome</keyword>
<feature type="domain" description="DNA2/NAM7 helicase-like C-terminal" evidence="25">
    <location>
        <begin position="1278"/>
        <end position="1514"/>
    </location>
</feature>
<feature type="region of interest" description="Disordered" evidence="21">
    <location>
        <begin position="81"/>
        <end position="338"/>
    </location>
</feature>
<evidence type="ECO:0000256" key="7">
    <source>
        <dbReference type="ARBA" id="ARBA00022741"/>
    </source>
</evidence>
<dbReference type="Pfam" id="PF13087">
    <property type="entry name" value="AAA_12"/>
    <property type="match status" value="1"/>
</dbReference>
<evidence type="ECO:0000256" key="8">
    <source>
        <dbReference type="ARBA" id="ARBA00022759"/>
    </source>
</evidence>
<comment type="similarity">
    <text evidence="2 20">Belongs to the DNA2/NAM7 helicase family.</text>
</comment>
<protein>
    <recommendedName>
        <fullName evidence="20">DNA replication ATP-dependent helicase/nuclease</fullName>
        <ecNumber evidence="20">3.1.-.-</ecNumber>
        <ecNumber evidence="20">3.6.4.12</ecNumber>
    </recommendedName>
</protein>
<evidence type="ECO:0000256" key="18">
    <source>
        <dbReference type="ARBA" id="ARBA00023268"/>
    </source>
</evidence>
<comment type="cofactor">
    <cofactor evidence="1">
        <name>[4Fe-4S] cluster</name>
        <dbReference type="ChEBI" id="CHEBI:49883"/>
    </cofactor>
</comment>
<evidence type="ECO:0000256" key="5">
    <source>
        <dbReference type="ARBA" id="ARBA00022722"/>
    </source>
</evidence>
<keyword evidence="6 20" id="KW-0479">Metal-binding</keyword>
<feature type="compositionally biased region" description="Polar residues" evidence="21">
    <location>
        <begin position="293"/>
        <end position="315"/>
    </location>
</feature>
<evidence type="ECO:0000256" key="19">
    <source>
        <dbReference type="ARBA" id="ARBA00047995"/>
    </source>
</evidence>
<dbReference type="FunFam" id="3.40.50.300:FF:000789">
    <property type="entry name" value="DNA replication ATP-dependent helicase/nuclease DNA2"/>
    <property type="match status" value="1"/>
</dbReference>
<gene>
    <name evidence="26" type="ORF">HMPREF1541_08753</name>
</gene>
<evidence type="ECO:0000259" key="25">
    <source>
        <dbReference type="Pfam" id="PF13087"/>
    </source>
</evidence>
<keyword evidence="15 20" id="KW-0238">DNA-binding</keyword>
<dbReference type="InParanoid" id="W2RJG8"/>
<dbReference type="Gene3D" id="2.40.30.270">
    <property type="match status" value="1"/>
</dbReference>
<dbReference type="HOGENOM" id="CLU_001666_2_1_1"/>
<dbReference type="EC" id="3.6.4.12" evidence="20"/>
<keyword evidence="3 20" id="KW-0004">4Fe-4S</keyword>
<feature type="compositionally biased region" description="Basic and acidic residues" evidence="21">
    <location>
        <begin position="228"/>
        <end position="255"/>
    </location>
</feature>
<dbReference type="STRING" id="1220924.W2RJG8"/>
<evidence type="ECO:0000256" key="11">
    <source>
        <dbReference type="ARBA" id="ARBA00022806"/>
    </source>
</evidence>
<dbReference type="InterPro" id="IPR041677">
    <property type="entry name" value="DNA2/NAM7_AAA_11"/>
</dbReference>
<dbReference type="InterPro" id="IPR045055">
    <property type="entry name" value="DNA2/NAM7-like"/>
</dbReference>
<dbReference type="InterPro" id="IPR047187">
    <property type="entry name" value="SF1_C_Upf1"/>
</dbReference>
<keyword evidence="8" id="KW-0255">Endonuclease</keyword>
<keyword evidence="9 20" id="KW-0227">DNA damage</keyword>
<dbReference type="Pfam" id="PF13086">
    <property type="entry name" value="AAA_11"/>
    <property type="match status" value="2"/>
</dbReference>
<feature type="compositionally biased region" description="Polar residues" evidence="21">
    <location>
        <begin position="102"/>
        <end position="118"/>
    </location>
</feature>
<dbReference type="GO" id="GO:0033567">
    <property type="term" value="P:DNA replication, Okazaki fragment processing"/>
    <property type="evidence" value="ECO:0007669"/>
    <property type="project" value="UniProtKB-UniRule"/>
</dbReference>
<evidence type="ECO:0000256" key="17">
    <source>
        <dbReference type="ARBA" id="ARBA00023242"/>
    </source>
</evidence>
<evidence type="ECO:0000256" key="10">
    <source>
        <dbReference type="ARBA" id="ARBA00022801"/>
    </source>
</evidence>
<evidence type="ECO:0000259" key="23">
    <source>
        <dbReference type="Pfam" id="PF08696"/>
    </source>
</evidence>
<evidence type="ECO:0000256" key="20">
    <source>
        <dbReference type="RuleBase" id="RU367041"/>
    </source>
</evidence>
<keyword evidence="17 20" id="KW-0539">Nucleus</keyword>
<comment type="function">
    <text evidence="20">Key enzyme involved in DNA replication and DNA repair. Involved in Okazaki fragments processing by cleaving long flaps that escape FEN1: flaps that are longer than 27 nucleotides are coated by replication protein A complex (RPA), leading to recruit DNA2 which cleaves the flap until it is too short to bind RPA and becomes a substrate for FEN1. Also involved in 5'-end resection of DNA during double-strand break (DSB) repair by mediating the cleavage of 5'-ssDNA.</text>
</comment>
<comment type="subcellular location">
    <subcellularLocation>
        <location evidence="20">Nucleus</location>
    </subcellularLocation>
    <subcellularLocation>
        <location evidence="20">Chromosome</location>
    </subcellularLocation>
</comment>
<feature type="domain" description="DNA2/NAM7 helicase helicase" evidence="24">
    <location>
        <begin position="1101"/>
        <end position="1189"/>
    </location>
</feature>
<organism evidence="26 27">
    <name type="scientific">Cyphellophora europaea (strain CBS 101466)</name>
    <name type="common">Phialophora europaea</name>
    <dbReference type="NCBI Taxonomy" id="1220924"/>
    <lineage>
        <taxon>Eukaryota</taxon>
        <taxon>Fungi</taxon>
        <taxon>Dikarya</taxon>
        <taxon>Ascomycota</taxon>
        <taxon>Pezizomycotina</taxon>
        <taxon>Eurotiomycetes</taxon>
        <taxon>Chaetothyriomycetidae</taxon>
        <taxon>Chaetothyriales</taxon>
        <taxon>Cyphellophoraceae</taxon>
        <taxon>Cyphellophora</taxon>
    </lineage>
</organism>
<dbReference type="InterPro" id="IPR026851">
    <property type="entry name" value="Dna2/JHS1_DEXXQ-box"/>
</dbReference>
<keyword evidence="14 20" id="KW-0411">Iron-sulfur</keyword>
<dbReference type="GO" id="GO:0016887">
    <property type="term" value="F:ATP hydrolysis activity"/>
    <property type="evidence" value="ECO:0007669"/>
    <property type="project" value="RHEA"/>
</dbReference>
<evidence type="ECO:0000256" key="2">
    <source>
        <dbReference type="ARBA" id="ARBA00007913"/>
    </source>
</evidence>
<evidence type="ECO:0000313" key="26">
    <source>
        <dbReference type="EMBL" id="ETN36475.1"/>
    </source>
</evidence>
<dbReference type="GO" id="GO:0005694">
    <property type="term" value="C:chromosome"/>
    <property type="evidence" value="ECO:0007669"/>
    <property type="project" value="UniProtKB-SubCell"/>
</dbReference>
<keyword evidence="7 20" id="KW-0547">Nucleotide-binding</keyword>
<dbReference type="RefSeq" id="XP_008721293.1">
    <property type="nucleotide sequence ID" value="XM_008723071.1"/>
</dbReference>
<keyword evidence="13 20" id="KW-0408">Iron</keyword>
<dbReference type="FunFam" id="3.40.50.300:FF:001170">
    <property type="entry name" value="DNA replication helicase Dna2"/>
    <property type="match status" value="1"/>
</dbReference>
<keyword evidence="11 20" id="KW-0347">Helicase</keyword>
<dbReference type="PANTHER" id="PTHR10887">
    <property type="entry name" value="DNA2/NAM7 HELICASE FAMILY"/>
    <property type="match status" value="1"/>
</dbReference>
<dbReference type="EMBL" id="KB822725">
    <property type="protein sequence ID" value="ETN36475.1"/>
    <property type="molecule type" value="Genomic_DNA"/>
</dbReference>
<dbReference type="Proteomes" id="UP000030752">
    <property type="component" value="Unassembled WGS sequence"/>
</dbReference>
<keyword evidence="4 20" id="KW-0235">DNA replication</keyword>
<evidence type="ECO:0000256" key="16">
    <source>
        <dbReference type="ARBA" id="ARBA00023204"/>
    </source>
</evidence>
<dbReference type="GO" id="GO:0051539">
    <property type="term" value="F:4 iron, 4 sulfur cluster binding"/>
    <property type="evidence" value="ECO:0007669"/>
    <property type="project" value="UniProtKB-UniRule"/>
</dbReference>
<evidence type="ECO:0000256" key="4">
    <source>
        <dbReference type="ARBA" id="ARBA00022705"/>
    </source>
</evidence>
<dbReference type="Pfam" id="PF01930">
    <property type="entry name" value="Cas_Cas4"/>
    <property type="match status" value="1"/>
</dbReference>
<dbReference type="CDD" id="cd18808">
    <property type="entry name" value="SF1_C_Upf1"/>
    <property type="match status" value="1"/>
</dbReference>
<evidence type="ECO:0000256" key="3">
    <source>
        <dbReference type="ARBA" id="ARBA00022485"/>
    </source>
</evidence>
<dbReference type="GO" id="GO:0005524">
    <property type="term" value="F:ATP binding"/>
    <property type="evidence" value="ECO:0007669"/>
    <property type="project" value="UniProtKB-UniRule"/>
</dbReference>
<keyword evidence="12 20" id="KW-0067">ATP-binding</keyword>
<dbReference type="GO" id="GO:0071932">
    <property type="term" value="P:replication fork reversal"/>
    <property type="evidence" value="ECO:0007669"/>
    <property type="project" value="TreeGrafter"/>
</dbReference>
<keyword evidence="5 20" id="KW-0540">Nuclease</keyword>
<dbReference type="eggNOG" id="KOG1805">
    <property type="taxonomic scope" value="Eukaryota"/>
</dbReference>
<dbReference type="GO" id="GO:0017116">
    <property type="term" value="F:single-stranded DNA helicase activity"/>
    <property type="evidence" value="ECO:0007669"/>
    <property type="project" value="UniProtKB-UniRule"/>
</dbReference>
<dbReference type="GO" id="GO:0005737">
    <property type="term" value="C:cytoplasm"/>
    <property type="evidence" value="ECO:0007669"/>
    <property type="project" value="TreeGrafter"/>
</dbReference>
<dbReference type="GO" id="GO:0006281">
    <property type="term" value="P:DNA repair"/>
    <property type="evidence" value="ECO:0007669"/>
    <property type="project" value="UniProtKB-KW"/>
</dbReference>
<dbReference type="InterPro" id="IPR011604">
    <property type="entry name" value="PDDEXK-like_dom_sf"/>
</dbReference>
<evidence type="ECO:0000256" key="13">
    <source>
        <dbReference type="ARBA" id="ARBA00023004"/>
    </source>
</evidence>
<dbReference type="Pfam" id="PF08696">
    <property type="entry name" value="Dna2"/>
    <property type="match status" value="1"/>
</dbReference>
<evidence type="ECO:0000256" key="14">
    <source>
        <dbReference type="ARBA" id="ARBA00023014"/>
    </source>
</evidence>
<evidence type="ECO:0000259" key="24">
    <source>
        <dbReference type="Pfam" id="PF13086"/>
    </source>
</evidence>
<dbReference type="GO" id="GO:0003677">
    <property type="term" value="F:DNA binding"/>
    <property type="evidence" value="ECO:0007669"/>
    <property type="project" value="UniProtKB-UniRule"/>
</dbReference>
<keyword evidence="27" id="KW-1185">Reference proteome</keyword>
<keyword evidence="10 20" id="KW-0378">Hydrolase</keyword>
<dbReference type="OrthoDB" id="6513042at2759"/>
<dbReference type="InterPro" id="IPR041679">
    <property type="entry name" value="DNA2/NAM7-like_C"/>
</dbReference>
<feature type="compositionally biased region" description="Low complexity" evidence="21">
    <location>
        <begin position="126"/>
        <end position="135"/>
    </location>
</feature>
<evidence type="ECO:0000256" key="9">
    <source>
        <dbReference type="ARBA" id="ARBA00022763"/>
    </source>
</evidence>
<comment type="catalytic activity">
    <reaction evidence="19 20">
        <text>ATP + H2O = ADP + phosphate + H(+)</text>
        <dbReference type="Rhea" id="RHEA:13065"/>
        <dbReference type="ChEBI" id="CHEBI:15377"/>
        <dbReference type="ChEBI" id="CHEBI:15378"/>
        <dbReference type="ChEBI" id="CHEBI:30616"/>
        <dbReference type="ChEBI" id="CHEBI:43474"/>
        <dbReference type="ChEBI" id="CHEBI:456216"/>
        <dbReference type="EC" id="3.6.4.12"/>
    </reaction>
</comment>
<evidence type="ECO:0000256" key="12">
    <source>
        <dbReference type="ARBA" id="ARBA00022840"/>
    </source>
</evidence>
<dbReference type="FunCoup" id="W2RJG8">
    <property type="interactions" value="562"/>
</dbReference>
<dbReference type="PANTHER" id="PTHR10887:SF433">
    <property type="entry name" value="DNA REPLICATION ATP-DEPENDENT HELICASE_NUCLEASE DNA2"/>
    <property type="match status" value="1"/>
</dbReference>
<accession>W2RJG8</accession>
<evidence type="ECO:0000256" key="15">
    <source>
        <dbReference type="ARBA" id="ARBA00023125"/>
    </source>
</evidence>
<dbReference type="GO" id="GO:0005634">
    <property type="term" value="C:nucleus"/>
    <property type="evidence" value="ECO:0007669"/>
    <property type="project" value="UniProtKB-SubCell"/>
</dbReference>
<dbReference type="Gene3D" id="3.90.320.10">
    <property type="match status" value="1"/>
</dbReference>
<dbReference type="InterPro" id="IPR027417">
    <property type="entry name" value="P-loop_NTPase"/>
</dbReference>
<dbReference type="CDD" id="cd22318">
    <property type="entry name" value="DNA2_N-like"/>
    <property type="match status" value="1"/>
</dbReference>
<keyword evidence="18 20" id="KW-0511">Multifunctional enzyme</keyword>
<evidence type="ECO:0000256" key="1">
    <source>
        <dbReference type="ARBA" id="ARBA00001966"/>
    </source>
</evidence>